<evidence type="ECO:0000313" key="5">
    <source>
        <dbReference type="Proteomes" id="UP000037405"/>
    </source>
</evidence>
<keyword evidence="2" id="KW-0813">Transport</keyword>
<sequence>MVKHLSSKLFNLLLSLFGIILLGSIPALFDQMNLSFSGYIRSIKGVILVLVGLKPAVYGGMAGLEKPIFPQVFVHMGESGLILFLSLLAALAVALFIVFVYFLLPGWSRKGIAFGLRVLDGIPDILFMIGTQLLVIYVFKETGLAVANVATVQGERAVLLPVLSLAIPTMLMFLKLLILRFGQEIEKDYVVLAMAKGISPPVILNHHVLRNVVVSTVYYIRHHLWFILSNLYLVEVLFNVPGISWFIKDYPTTEVFTVALLLIYVPIYLLFHLFEWAIPGEWRLGG</sequence>
<dbReference type="STRING" id="189381.GCA_900166615_00735"/>
<organism evidence="4 5">
    <name type="scientific">Rossellomorea marisflavi</name>
    <dbReference type="NCBI Taxonomy" id="189381"/>
    <lineage>
        <taxon>Bacteria</taxon>
        <taxon>Bacillati</taxon>
        <taxon>Bacillota</taxon>
        <taxon>Bacilli</taxon>
        <taxon>Bacillales</taxon>
        <taxon>Bacillaceae</taxon>
        <taxon>Rossellomorea</taxon>
    </lineage>
</organism>
<gene>
    <name evidence="4" type="ORF">AF331_18035</name>
</gene>
<dbReference type="GO" id="GO:0005886">
    <property type="term" value="C:plasma membrane"/>
    <property type="evidence" value="ECO:0007669"/>
    <property type="project" value="UniProtKB-SubCell"/>
</dbReference>
<evidence type="ECO:0000313" key="4">
    <source>
        <dbReference type="EMBL" id="KON83392.1"/>
    </source>
</evidence>
<evidence type="ECO:0008006" key="6">
    <source>
        <dbReference type="Google" id="ProtNLM"/>
    </source>
</evidence>
<evidence type="ECO:0000256" key="2">
    <source>
        <dbReference type="ARBA" id="ARBA00022448"/>
    </source>
</evidence>
<dbReference type="PANTHER" id="PTHR30465:SF44">
    <property type="entry name" value="ABC-TYPE DIPEPTIDE_OLIGOPEPTIDE TRANSPORT SYSTEM, PERMEASE COMPONENT"/>
    <property type="match status" value="1"/>
</dbReference>
<dbReference type="RefSeq" id="WP_053429445.1">
    <property type="nucleotide sequence ID" value="NZ_JAUKEH010000006.1"/>
</dbReference>
<evidence type="ECO:0000256" key="1">
    <source>
        <dbReference type="ARBA" id="ARBA00004651"/>
    </source>
</evidence>
<dbReference type="PATRIC" id="fig|189381.12.peg.3931"/>
<comment type="caution">
    <text evidence="4">The sequence shown here is derived from an EMBL/GenBank/DDBJ whole genome shotgun (WGS) entry which is preliminary data.</text>
</comment>
<comment type="subcellular location">
    <subcellularLocation>
        <location evidence="1">Cell membrane</location>
        <topology evidence="1">Multi-pass membrane protein</topology>
    </subcellularLocation>
</comment>
<dbReference type="EMBL" id="LGUE01000006">
    <property type="protein sequence ID" value="KON83392.1"/>
    <property type="molecule type" value="Genomic_DNA"/>
</dbReference>
<keyword evidence="3" id="KW-1003">Cell membrane</keyword>
<accession>A0A0M0G1A5</accession>
<proteinExistence type="predicted"/>
<protein>
    <recommendedName>
        <fullName evidence="6">ABC transporter permease subunit</fullName>
    </recommendedName>
</protein>
<reference evidence="5" key="1">
    <citation type="submission" date="2015-07" db="EMBL/GenBank/DDBJ databases">
        <title>Fjat-14235 jcm11544.</title>
        <authorList>
            <person name="Liu B."/>
            <person name="Wang J."/>
            <person name="Zhu Y."/>
            <person name="Liu G."/>
            <person name="Chen Q."/>
            <person name="Chen Z."/>
            <person name="Lan J."/>
            <person name="Che J."/>
            <person name="Ge C."/>
            <person name="Shi H."/>
            <person name="Pan Z."/>
            <person name="Liu X."/>
        </authorList>
    </citation>
    <scope>NUCLEOTIDE SEQUENCE [LARGE SCALE GENOMIC DNA]</scope>
    <source>
        <strain evidence="5">JCM 11544</strain>
    </source>
</reference>
<keyword evidence="5" id="KW-1185">Reference proteome</keyword>
<dbReference type="AlphaFoldDB" id="A0A0M0G1A5"/>
<dbReference type="OrthoDB" id="2958608at2"/>
<dbReference type="Proteomes" id="UP000037405">
    <property type="component" value="Unassembled WGS sequence"/>
</dbReference>
<name>A0A0M0G1A5_9BACI</name>
<evidence type="ECO:0000256" key="3">
    <source>
        <dbReference type="ARBA" id="ARBA00022475"/>
    </source>
</evidence>
<dbReference type="PANTHER" id="PTHR30465">
    <property type="entry name" value="INNER MEMBRANE ABC TRANSPORTER"/>
    <property type="match status" value="1"/>
</dbReference>
<keyword evidence="3" id="KW-0472">Membrane</keyword>